<feature type="non-terminal residue" evidence="7">
    <location>
        <position position="1"/>
    </location>
</feature>
<evidence type="ECO:0000256" key="5">
    <source>
        <dbReference type="ARBA" id="ARBA00023239"/>
    </source>
</evidence>
<dbReference type="GO" id="GO:0005829">
    <property type="term" value="C:cytosol"/>
    <property type="evidence" value="ECO:0007669"/>
    <property type="project" value="TreeGrafter"/>
</dbReference>
<evidence type="ECO:0000256" key="3">
    <source>
        <dbReference type="ARBA" id="ARBA00022842"/>
    </source>
</evidence>
<evidence type="ECO:0000256" key="1">
    <source>
        <dbReference type="ARBA" id="ARBA00005104"/>
    </source>
</evidence>
<comment type="caution">
    <text evidence="7">The sequence shown here is derived from an EMBL/GenBank/DDBJ whole genome shotgun (WGS) entry which is preliminary data.</text>
</comment>
<dbReference type="GO" id="GO:0008686">
    <property type="term" value="F:3,4-dihydroxy-2-butanone-4-phosphate synthase activity"/>
    <property type="evidence" value="ECO:0007669"/>
    <property type="project" value="TreeGrafter"/>
</dbReference>
<dbReference type="SUPFAM" id="SSF142695">
    <property type="entry name" value="RibA-like"/>
    <property type="match status" value="1"/>
</dbReference>
<dbReference type="PANTHER" id="PTHR21327">
    <property type="entry name" value="GTP CYCLOHYDROLASE II-RELATED"/>
    <property type="match status" value="1"/>
</dbReference>
<proteinExistence type="predicted"/>
<dbReference type="InterPro" id="IPR036144">
    <property type="entry name" value="RibA-like_sf"/>
</dbReference>
<accession>A0A2H0CZE5</accession>
<dbReference type="Proteomes" id="UP000230159">
    <property type="component" value="Unassembled WGS sequence"/>
</dbReference>
<sequence>WTYFIFGDYTDGSHHDLLIFGNFENGSLGNGQKVLVRMQSGCRSNEVYHAVNCECRKELQWAMRLISKEGRGAIIYLEQEGRGTGILGKIHQLNKMFRWDEKKMKILQNRDQKTGKRIDTVRAYRDAGLPSEARDFDVAGEMLKHVGIKSIRLLTNNPAKIQGIESTGIQVEPVEIHISPDNEIIASDLRSKRENLGHHIGKKHLKIKNKGICDLCE</sequence>
<dbReference type="EMBL" id="PCTN01000204">
    <property type="protein sequence ID" value="PIP75262.1"/>
    <property type="molecule type" value="Genomic_DNA"/>
</dbReference>
<keyword evidence="3" id="KW-0460">Magnesium</keyword>
<organism evidence="7 8">
    <name type="scientific">Candidatus Kuenenbacteria bacterium CG22_combo_CG10-13_8_21_14_all_39_9</name>
    <dbReference type="NCBI Taxonomy" id="1974621"/>
    <lineage>
        <taxon>Bacteria</taxon>
        <taxon>Candidatus Kueneniibacteriota</taxon>
    </lineage>
</organism>
<evidence type="ECO:0000313" key="7">
    <source>
        <dbReference type="EMBL" id="PIP75262.1"/>
    </source>
</evidence>
<gene>
    <name evidence="7" type="ORF">COW86_04770</name>
</gene>
<evidence type="ECO:0000313" key="8">
    <source>
        <dbReference type="Proteomes" id="UP000230159"/>
    </source>
</evidence>
<dbReference type="InterPro" id="IPR032677">
    <property type="entry name" value="GTP_cyclohydro_II"/>
</dbReference>
<dbReference type="Pfam" id="PF00925">
    <property type="entry name" value="GTP_cyclohydro2"/>
    <property type="match status" value="1"/>
</dbReference>
<keyword evidence="2" id="KW-0686">Riboflavin biosynthesis</keyword>
<dbReference type="PANTHER" id="PTHR21327:SF46">
    <property type="entry name" value="3,4-DIHYDROXY-2-BUTANONE 4-PHOSPHATE SYNTHASE"/>
    <property type="match status" value="1"/>
</dbReference>
<protein>
    <recommendedName>
        <fullName evidence="6">GTP cyclohydrolase II domain-containing protein</fullName>
    </recommendedName>
</protein>
<dbReference type="Gene3D" id="3.40.50.10990">
    <property type="entry name" value="GTP cyclohydrolase II"/>
    <property type="match status" value="1"/>
</dbReference>
<feature type="domain" description="GTP cyclohydrolase II" evidence="6">
    <location>
        <begin position="3"/>
        <end position="172"/>
    </location>
</feature>
<keyword evidence="4" id="KW-0464">Manganese</keyword>
<evidence type="ECO:0000256" key="4">
    <source>
        <dbReference type="ARBA" id="ARBA00023211"/>
    </source>
</evidence>
<dbReference type="UniPathway" id="UPA00275"/>
<dbReference type="GO" id="GO:0009231">
    <property type="term" value="P:riboflavin biosynthetic process"/>
    <property type="evidence" value="ECO:0007669"/>
    <property type="project" value="UniProtKB-UniPathway"/>
</dbReference>
<evidence type="ECO:0000256" key="2">
    <source>
        <dbReference type="ARBA" id="ARBA00022619"/>
    </source>
</evidence>
<comment type="pathway">
    <text evidence="1">Cofactor biosynthesis; riboflavin biosynthesis.</text>
</comment>
<dbReference type="AlphaFoldDB" id="A0A2H0CZE5"/>
<evidence type="ECO:0000259" key="6">
    <source>
        <dbReference type="Pfam" id="PF00925"/>
    </source>
</evidence>
<reference evidence="7 8" key="1">
    <citation type="submission" date="2017-09" db="EMBL/GenBank/DDBJ databases">
        <title>Depth-based differentiation of microbial function through sediment-hosted aquifers and enrichment of novel symbionts in the deep terrestrial subsurface.</title>
        <authorList>
            <person name="Probst A.J."/>
            <person name="Ladd B."/>
            <person name="Jarett J.K."/>
            <person name="Geller-Mcgrath D.E."/>
            <person name="Sieber C.M."/>
            <person name="Emerson J.B."/>
            <person name="Anantharaman K."/>
            <person name="Thomas B.C."/>
            <person name="Malmstrom R."/>
            <person name="Stieglmeier M."/>
            <person name="Klingl A."/>
            <person name="Woyke T."/>
            <person name="Ryan C.M."/>
            <person name="Banfield J.F."/>
        </authorList>
    </citation>
    <scope>NUCLEOTIDE SEQUENCE [LARGE SCALE GENOMIC DNA]</scope>
    <source>
        <strain evidence="7">CG22_combo_CG10-13_8_21_14_all_39_9</strain>
    </source>
</reference>
<keyword evidence="5" id="KW-0456">Lyase</keyword>
<name>A0A2H0CZE5_9BACT</name>